<dbReference type="PANTHER" id="PTHR11070:SF2">
    <property type="entry name" value="ATP-DEPENDENT DNA HELICASE SRS2"/>
    <property type="match status" value="1"/>
</dbReference>
<feature type="domain" description="NERD" evidence="2">
    <location>
        <begin position="19"/>
        <end position="127"/>
    </location>
</feature>
<comment type="caution">
    <text evidence="4">The sequence shown here is derived from an EMBL/GenBank/DDBJ whole genome shotgun (WGS) entry which is preliminary data.</text>
</comment>
<evidence type="ECO:0000313" key="5">
    <source>
        <dbReference type="Proteomes" id="UP000620139"/>
    </source>
</evidence>
<dbReference type="Pfam" id="PF13538">
    <property type="entry name" value="UvrD_C_2"/>
    <property type="match status" value="1"/>
</dbReference>
<dbReference type="GO" id="GO:0043138">
    <property type="term" value="F:3'-5' DNA helicase activity"/>
    <property type="evidence" value="ECO:0007669"/>
    <property type="project" value="TreeGrafter"/>
</dbReference>
<dbReference type="InterPro" id="IPR000212">
    <property type="entry name" value="DNA_helicase_UvrD/REP"/>
</dbReference>
<proteinExistence type="predicted"/>
<evidence type="ECO:0000259" key="2">
    <source>
        <dbReference type="Pfam" id="PF08378"/>
    </source>
</evidence>
<dbReference type="InterPro" id="IPR027785">
    <property type="entry name" value="UvrD-like_helicase_C"/>
</dbReference>
<dbReference type="Pfam" id="PF08378">
    <property type="entry name" value="NERD"/>
    <property type="match status" value="1"/>
</dbReference>
<evidence type="ECO:0000313" key="4">
    <source>
        <dbReference type="EMBL" id="MBH9553968.1"/>
    </source>
</evidence>
<dbReference type="GO" id="GO:0005524">
    <property type="term" value="F:ATP binding"/>
    <property type="evidence" value="ECO:0007669"/>
    <property type="project" value="InterPro"/>
</dbReference>
<dbReference type="PANTHER" id="PTHR11070">
    <property type="entry name" value="UVRD / RECB / PCRA DNA HELICASE FAMILY MEMBER"/>
    <property type="match status" value="1"/>
</dbReference>
<dbReference type="RefSeq" id="WP_198101589.1">
    <property type="nucleotide sequence ID" value="NZ_JAEDAL010000008.1"/>
</dbReference>
<feature type="domain" description="UvrD-like helicase C-terminal" evidence="3">
    <location>
        <begin position="485"/>
        <end position="527"/>
    </location>
</feature>
<name>A0A931NBU6_9BURK</name>
<dbReference type="EMBL" id="JAEDAL010000008">
    <property type="protein sequence ID" value="MBH9553968.1"/>
    <property type="molecule type" value="Genomic_DNA"/>
</dbReference>
<keyword evidence="5" id="KW-1185">Reference proteome</keyword>
<dbReference type="Pfam" id="PF13245">
    <property type="entry name" value="AAA_19"/>
    <property type="match status" value="1"/>
</dbReference>
<dbReference type="InterPro" id="IPR027417">
    <property type="entry name" value="P-loop_NTPase"/>
</dbReference>
<evidence type="ECO:0000259" key="3">
    <source>
        <dbReference type="Pfam" id="PF13538"/>
    </source>
</evidence>
<sequence length="546" mass="60945">MARIVPDLPLPHATKLGILVEHTLLKRIEKELPDAYCVFHNVEWSLGDGAEKQRGEVDIVLMNQSGDLLLLEVKSGEVEVEEGRFYKRYGAVRKDVLGQAKRQISAMRARLEAEHLQVNVRQLLVFPDARLVAGSVLFPCEQIVDATDMDNFAHRVDRAIGGVGLNKPDVAQRVQAFLENRFEVAPCVEAVIGHVQGASRHLGEGLSTWVPRIEAASGVIRVDGTAGSGKTQLALTLLRNARMSAHKAAYLCFNRPLADHMAKLAPGSAQIETFHELAVRIHERQESTWPAHEAGAFDRAAATLMAVLPESAPDLDVLILDEVQDFQPEWVGALLKRLKPDGRAYLLEDPDQRLYQDREDFDIEGAVHVRCPDNFRSPRQLVHVMNALGLTRQAVVPKGPYDGEFLDPWVYSDERELLRNTEAAVKRCLDRGFQLKDIAVVTYRGRERSKLHHRTELGAWGIRRATGAFDAARNAIWTSGDLLLESVRRFKGQSAPAVVFTECDFERLDTQAKRMLFVGMTRAQLHLEWVMSQSAARAVESTLGAD</sequence>
<dbReference type="Proteomes" id="UP000620139">
    <property type="component" value="Unassembled WGS sequence"/>
</dbReference>
<dbReference type="Gene3D" id="3.40.50.300">
    <property type="entry name" value="P-loop containing nucleotide triphosphate hydrolases"/>
    <property type="match status" value="2"/>
</dbReference>
<evidence type="ECO:0000256" key="1">
    <source>
        <dbReference type="ARBA" id="ARBA00034923"/>
    </source>
</evidence>
<dbReference type="AlphaFoldDB" id="A0A931NBU6"/>
<reference evidence="4" key="1">
    <citation type="submission" date="2020-12" db="EMBL/GenBank/DDBJ databases">
        <title>The genome sequence of Inhella sp. 4Y17.</title>
        <authorList>
            <person name="Liu Y."/>
        </authorList>
    </citation>
    <scope>NUCLEOTIDE SEQUENCE</scope>
    <source>
        <strain evidence="4">4Y10</strain>
    </source>
</reference>
<protein>
    <recommendedName>
        <fullName evidence="1">DNA 3'-5' helicase II</fullName>
    </recommendedName>
</protein>
<organism evidence="4 5">
    <name type="scientific">Inhella gelatinilytica</name>
    <dbReference type="NCBI Taxonomy" id="2795030"/>
    <lineage>
        <taxon>Bacteria</taxon>
        <taxon>Pseudomonadati</taxon>
        <taxon>Pseudomonadota</taxon>
        <taxon>Betaproteobacteria</taxon>
        <taxon>Burkholderiales</taxon>
        <taxon>Sphaerotilaceae</taxon>
        <taxon>Inhella</taxon>
    </lineage>
</organism>
<dbReference type="GO" id="GO:0003677">
    <property type="term" value="F:DNA binding"/>
    <property type="evidence" value="ECO:0007669"/>
    <property type="project" value="InterPro"/>
</dbReference>
<accession>A0A931NBU6</accession>
<gene>
    <name evidence="4" type="ORF">I7X43_14060</name>
</gene>
<dbReference type="InterPro" id="IPR011528">
    <property type="entry name" value="NERD"/>
</dbReference>
<dbReference type="GO" id="GO:0000725">
    <property type="term" value="P:recombinational repair"/>
    <property type="evidence" value="ECO:0007669"/>
    <property type="project" value="TreeGrafter"/>
</dbReference>
<dbReference type="SUPFAM" id="SSF52540">
    <property type="entry name" value="P-loop containing nucleoside triphosphate hydrolases"/>
    <property type="match status" value="1"/>
</dbReference>